<reference evidence="6 7" key="3">
    <citation type="journal article" date="2013" name="Rice">
        <title>Improvement of the Oryza sativa Nipponbare reference genome using next generation sequence and optical map data.</title>
        <authorList>
            <person name="Kawahara Y."/>
            <person name="de la Bastide M."/>
            <person name="Hamilton J.P."/>
            <person name="Kanamori H."/>
            <person name="McCombie W.R."/>
            <person name="Ouyang S."/>
            <person name="Schwartz D.C."/>
            <person name="Tanaka T."/>
            <person name="Wu J."/>
            <person name="Zhou S."/>
            <person name="Childs K.L."/>
            <person name="Davidson R.M."/>
            <person name="Lin H."/>
            <person name="Quesada-Ocampo L."/>
            <person name="Vaillancourt B."/>
            <person name="Sakai H."/>
            <person name="Lee S.S."/>
            <person name="Kim J."/>
            <person name="Numa H."/>
            <person name="Itoh T."/>
            <person name="Buell C.R."/>
            <person name="Matsumoto T."/>
        </authorList>
    </citation>
    <scope>NUCLEOTIDE SEQUENCE [LARGE SCALE GENOMIC DNA]</scope>
    <source>
        <strain evidence="7">cv. Nipponbare</strain>
    </source>
</reference>
<evidence type="ECO:0000256" key="2">
    <source>
        <dbReference type="ARBA" id="ARBA00022727"/>
    </source>
</evidence>
<feature type="region of interest" description="Disordered" evidence="4">
    <location>
        <begin position="136"/>
        <end position="180"/>
    </location>
</feature>
<dbReference type="GO" id="GO:0005737">
    <property type="term" value="C:cytoplasm"/>
    <property type="evidence" value="ECO:0000318"/>
    <property type="project" value="GO_Central"/>
</dbReference>
<dbReference type="InterPro" id="IPR029057">
    <property type="entry name" value="PRTase-like"/>
</dbReference>
<dbReference type="EMBL" id="AP014958">
    <property type="protein sequence ID" value="BAS78915.1"/>
    <property type="molecule type" value="Genomic_DNA"/>
</dbReference>
<dbReference type="Gramene" id="Os02t0517564-00">
    <property type="protein sequence ID" value="Os02t0517564-00"/>
    <property type="gene ID" value="Os02g0517564"/>
</dbReference>
<dbReference type="Pfam" id="PF00789">
    <property type="entry name" value="UBX"/>
    <property type="match status" value="1"/>
</dbReference>
<dbReference type="Proteomes" id="UP000059680">
    <property type="component" value="Chromosome 2"/>
</dbReference>
<sequence>SQPDGKHSSDVLPVPALSQPSSSSRLRIFSGTANPTLAQEVAFYLGMELGRVKIKRFTDGGSVRGCDMFLVQATCPPPNENMMELLIMIDGRPPRILRFGRQQQHYRDAAANHIRSCRGSLDDALALYFAAADDEPPIRPPIPTRTERLYGDDDDDDHGHLTATPPPPPPPPPPVPVVRPPMPVPARTESFFQDAGYLRAVLGNSNVVEEEDGDAASDYGEATEGEEACSVRVRFPDGRVVQKEFGAARPVEALFRYCHRHSVSAAGGGRRAFRLVRFAGAASEEIRRGDATFQQLGLHCWTLHLLFGLGPRAPSDGH</sequence>
<dbReference type="InterPro" id="IPR029071">
    <property type="entry name" value="Ubiquitin-like_domsf"/>
</dbReference>
<dbReference type="InterPro" id="IPR029099">
    <property type="entry name" value="Pribosyltran_N"/>
</dbReference>
<feature type="domain" description="UBX" evidence="5">
    <location>
        <begin position="224"/>
        <end position="306"/>
    </location>
</feature>
<feature type="non-terminal residue" evidence="6">
    <location>
        <position position="318"/>
    </location>
</feature>
<comment type="catalytic activity">
    <reaction evidence="3">
        <text>D-ribose 5-phosphate + ATP = 5-phospho-alpha-D-ribose 1-diphosphate + AMP + H(+)</text>
        <dbReference type="Rhea" id="RHEA:15609"/>
        <dbReference type="ChEBI" id="CHEBI:15378"/>
        <dbReference type="ChEBI" id="CHEBI:30616"/>
        <dbReference type="ChEBI" id="CHEBI:58017"/>
        <dbReference type="ChEBI" id="CHEBI:78346"/>
        <dbReference type="ChEBI" id="CHEBI:456215"/>
        <dbReference type="EC" id="2.7.6.1"/>
    </reaction>
</comment>
<dbReference type="GO" id="GO:0006164">
    <property type="term" value="P:purine nucleotide biosynthetic process"/>
    <property type="evidence" value="ECO:0000318"/>
    <property type="project" value="GO_Central"/>
</dbReference>
<dbReference type="SUPFAM" id="SSF54236">
    <property type="entry name" value="Ubiquitin-like"/>
    <property type="match status" value="1"/>
</dbReference>
<dbReference type="GO" id="GO:0004749">
    <property type="term" value="F:ribose phosphate diphosphokinase activity"/>
    <property type="evidence" value="ECO:0000318"/>
    <property type="project" value="GO_Central"/>
</dbReference>
<dbReference type="InParanoid" id="A0A0P0VJK9"/>
<evidence type="ECO:0000313" key="6">
    <source>
        <dbReference type="EMBL" id="BAS78915.1"/>
    </source>
</evidence>
<dbReference type="SUPFAM" id="SSF53271">
    <property type="entry name" value="PRTase-like"/>
    <property type="match status" value="1"/>
</dbReference>
<dbReference type="SMART" id="SM01400">
    <property type="entry name" value="Pribosyltran_N"/>
    <property type="match status" value="1"/>
</dbReference>
<dbReference type="PANTHER" id="PTHR10210">
    <property type="entry name" value="RIBOSE-PHOSPHATE DIPHOSPHOKINASE FAMILY MEMBER"/>
    <property type="match status" value="1"/>
</dbReference>
<proteinExistence type="inferred from homology"/>
<evidence type="ECO:0000313" key="7">
    <source>
        <dbReference type="Proteomes" id="UP000059680"/>
    </source>
</evidence>
<dbReference type="Pfam" id="PF13793">
    <property type="entry name" value="Pribosyltran_N"/>
    <property type="match status" value="1"/>
</dbReference>
<name>A0A0P0VJK9_ORYSJ</name>
<dbReference type="SMR" id="A0A0P0VJK9"/>
<dbReference type="PANTHER" id="PTHR10210:SF85">
    <property type="entry name" value="OS02G0517564 PROTEIN"/>
    <property type="match status" value="1"/>
</dbReference>
<dbReference type="InterPro" id="IPR005946">
    <property type="entry name" value="Rib-P_diPkinase"/>
</dbReference>
<dbReference type="eggNOG" id="KOG1448">
    <property type="taxonomic scope" value="Eukaryota"/>
</dbReference>
<keyword evidence="7" id="KW-1185">Reference proteome</keyword>
<evidence type="ECO:0000256" key="1">
    <source>
        <dbReference type="ARBA" id="ARBA00006478"/>
    </source>
</evidence>
<dbReference type="Gene3D" id="3.10.20.90">
    <property type="entry name" value="Phosphatidylinositol 3-kinase Catalytic Subunit, Chain A, domain 1"/>
    <property type="match status" value="1"/>
</dbReference>
<evidence type="ECO:0000259" key="5">
    <source>
        <dbReference type="PROSITE" id="PS50033"/>
    </source>
</evidence>
<feature type="region of interest" description="Disordered" evidence="4">
    <location>
        <begin position="1"/>
        <end position="22"/>
    </location>
</feature>
<dbReference type="InterPro" id="IPR001012">
    <property type="entry name" value="UBX_dom"/>
</dbReference>
<dbReference type="AlphaFoldDB" id="A0A0P0VJK9"/>
<keyword evidence="2" id="KW-0545">Nucleotide biosynthesis</keyword>
<dbReference type="Gene3D" id="3.40.50.2020">
    <property type="match status" value="1"/>
</dbReference>
<dbReference type="STRING" id="39947.A0A0P0VJK9"/>
<reference evidence="6 7" key="2">
    <citation type="journal article" date="2013" name="Plant Cell Physiol.">
        <title>Rice Annotation Project Database (RAP-DB): an integrative and interactive database for rice genomics.</title>
        <authorList>
            <person name="Sakai H."/>
            <person name="Lee S.S."/>
            <person name="Tanaka T."/>
            <person name="Numa H."/>
            <person name="Kim J."/>
            <person name="Kawahara Y."/>
            <person name="Wakimoto H."/>
            <person name="Yang C.C."/>
            <person name="Iwamoto M."/>
            <person name="Abe T."/>
            <person name="Yamada Y."/>
            <person name="Muto A."/>
            <person name="Inokuchi H."/>
            <person name="Ikemura T."/>
            <person name="Matsumoto T."/>
            <person name="Sasaki T."/>
            <person name="Itoh T."/>
        </authorList>
    </citation>
    <scope>NUCLEOTIDE SEQUENCE [LARGE SCALE GENOMIC DNA]</scope>
    <source>
        <strain evidence="7">cv. Nipponbare</strain>
    </source>
</reference>
<comment type="similarity">
    <text evidence="1">Belongs to the ribose-phosphate pyrophosphokinase family.</text>
</comment>
<gene>
    <name evidence="6" type="ordered locus">Os02g0517564</name>
    <name evidence="6" type="ORF">OSNPB_020517564</name>
</gene>
<reference evidence="7" key="1">
    <citation type="journal article" date="2005" name="Nature">
        <title>The map-based sequence of the rice genome.</title>
        <authorList>
            <consortium name="International rice genome sequencing project (IRGSP)"/>
            <person name="Matsumoto T."/>
            <person name="Wu J."/>
            <person name="Kanamori H."/>
            <person name="Katayose Y."/>
            <person name="Fujisawa M."/>
            <person name="Namiki N."/>
            <person name="Mizuno H."/>
            <person name="Yamamoto K."/>
            <person name="Antonio B.A."/>
            <person name="Baba T."/>
            <person name="Sakata K."/>
            <person name="Nagamura Y."/>
            <person name="Aoki H."/>
            <person name="Arikawa K."/>
            <person name="Arita K."/>
            <person name="Bito T."/>
            <person name="Chiden Y."/>
            <person name="Fujitsuka N."/>
            <person name="Fukunaka R."/>
            <person name="Hamada M."/>
            <person name="Harada C."/>
            <person name="Hayashi A."/>
            <person name="Hijishita S."/>
            <person name="Honda M."/>
            <person name="Hosokawa S."/>
            <person name="Ichikawa Y."/>
            <person name="Idonuma A."/>
            <person name="Iijima M."/>
            <person name="Ikeda M."/>
            <person name="Ikeno M."/>
            <person name="Ito K."/>
            <person name="Ito S."/>
            <person name="Ito T."/>
            <person name="Ito Y."/>
            <person name="Ito Y."/>
            <person name="Iwabuchi A."/>
            <person name="Kamiya K."/>
            <person name="Karasawa W."/>
            <person name="Kurita K."/>
            <person name="Katagiri S."/>
            <person name="Kikuta A."/>
            <person name="Kobayashi H."/>
            <person name="Kobayashi N."/>
            <person name="Machita K."/>
            <person name="Maehara T."/>
            <person name="Masukawa M."/>
            <person name="Mizubayashi T."/>
            <person name="Mukai Y."/>
            <person name="Nagasaki H."/>
            <person name="Nagata Y."/>
            <person name="Naito S."/>
            <person name="Nakashima M."/>
            <person name="Nakama Y."/>
            <person name="Nakamichi Y."/>
            <person name="Nakamura M."/>
            <person name="Meguro A."/>
            <person name="Negishi M."/>
            <person name="Ohta I."/>
            <person name="Ohta T."/>
            <person name="Okamoto M."/>
            <person name="Ono N."/>
            <person name="Saji S."/>
            <person name="Sakaguchi M."/>
            <person name="Sakai K."/>
            <person name="Shibata M."/>
            <person name="Shimokawa T."/>
            <person name="Song J."/>
            <person name="Takazaki Y."/>
            <person name="Terasawa K."/>
            <person name="Tsugane M."/>
            <person name="Tsuji K."/>
            <person name="Ueda S."/>
            <person name="Waki K."/>
            <person name="Yamagata H."/>
            <person name="Yamamoto M."/>
            <person name="Yamamoto S."/>
            <person name="Yamane H."/>
            <person name="Yoshiki S."/>
            <person name="Yoshihara R."/>
            <person name="Yukawa K."/>
            <person name="Zhong H."/>
            <person name="Yano M."/>
            <person name="Yuan Q."/>
            <person name="Ouyang S."/>
            <person name="Liu J."/>
            <person name="Jones K.M."/>
            <person name="Gansberger K."/>
            <person name="Moffat K."/>
            <person name="Hill J."/>
            <person name="Bera J."/>
            <person name="Fadrosh D."/>
            <person name="Jin S."/>
            <person name="Johri S."/>
            <person name="Kim M."/>
            <person name="Overton L."/>
            <person name="Reardon M."/>
            <person name="Tsitrin T."/>
            <person name="Vuong H."/>
            <person name="Weaver B."/>
            <person name="Ciecko A."/>
            <person name="Tallon L."/>
            <person name="Jackson J."/>
            <person name="Pai G."/>
            <person name="Aken S.V."/>
            <person name="Utterback T."/>
            <person name="Reidmuller S."/>
            <person name="Feldblyum T."/>
            <person name="Hsiao J."/>
            <person name="Zismann V."/>
            <person name="Iobst S."/>
            <person name="de Vazeille A.R."/>
            <person name="Buell C.R."/>
            <person name="Ying K."/>
            <person name="Li Y."/>
            <person name="Lu T."/>
            <person name="Huang Y."/>
            <person name="Zhao Q."/>
            <person name="Feng Q."/>
            <person name="Zhang L."/>
            <person name="Zhu J."/>
            <person name="Weng Q."/>
            <person name="Mu J."/>
            <person name="Lu Y."/>
            <person name="Fan D."/>
            <person name="Liu Y."/>
            <person name="Guan J."/>
            <person name="Zhang Y."/>
            <person name="Yu S."/>
            <person name="Liu X."/>
            <person name="Zhang Y."/>
            <person name="Hong G."/>
            <person name="Han B."/>
            <person name="Choisne N."/>
            <person name="Demange N."/>
            <person name="Orjeda G."/>
            <person name="Samain S."/>
            <person name="Cattolico L."/>
            <person name="Pelletier E."/>
            <person name="Couloux A."/>
            <person name="Segurens B."/>
            <person name="Wincker P."/>
            <person name="D'Hont A."/>
            <person name="Scarpelli C."/>
            <person name="Weissenbach J."/>
            <person name="Salanoubat M."/>
            <person name="Quetier F."/>
            <person name="Yu Y."/>
            <person name="Kim H.R."/>
            <person name="Rambo T."/>
            <person name="Currie J."/>
            <person name="Collura K."/>
            <person name="Luo M."/>
            <person name="Yang T."/>
            <person name="Ammiraju J.S.S."/>
            <person name="Engler F."/>
            <person name="Soderlund C."/>
            <person name="Wing R.A."/>
            <person name="Palmer L.E."/>
            <person name="de la Bastide M."/>
            <person name="Spiegel L."/>
            <person name="Nascimento L."/>
            <person name="Zutavern T."/>
            <person name="O'Shaughnessy A."/>
            <person name="Dike S."/>
            <person name="Dedhia N."/>
            <person name="Preston R."/>
            <person name="Balija V."/>
            <person name="McCombie W.R."/>
            <person name="Chow T."/>
            <person name="Chen H."/>
            <person name="Chung M."/>
            <person name="Chen C."/>
            <person name="Shaw J."/>
            <person name="Wu H."/>
            <person name="Hsiao K."/>
            <person name="Chao Y."/>
            <person name="Chu M."/>
            <person name="Cheng C."/>
            <person name="Hour A."/>
            <person name="Lee P."/>
            <person name="Lin S."/>
            <person name="Lin Y."/>
            <person name="Liou J."/>
            <person name="Liu S."/>
            <person name="Hsing Y."/>
            <person name="Raghuvanshi S."/>
            <person name="Mohanty A."/>
            <person name="Bharti A.K."/>
            <person name="Gaur A."/>
            <person name="Gupta V."/>
            <person name="Kumar D."/>
            <person name="Ravi V."/>
            <person name="Vij S."/>
            <person name="Kapur A."/>
            <person name="Khurana P."/>
            <person name="Khurana P."/>
            <person name="Khurana J.P."/>
            <person name="Tyagi A.K."/>
            <person name="Gaikwad K."/>
            <person name="Singh A."/>
            <person name="Dalal V."/>
            <person name="Srivastava S."/>
            <person name="Dixit A."/>
            <person name="Pal A.K."/>
            <person name="Ghazi I.A."/>
            <person name="Yadav M."/>
            <person name="Pandit A."/>
            <person name="Bhargava A."/>
            <person name="Sureshbabu K."/>
            <person name="Batra K."/>
            <person name="Sharma T.R."/>
            <person name="Mohapatra T."/>
            <person name="Singh N.K."/>
            <person name="Messing J."/>
            <person name="Nelson A.B."/>
            <person name="Fuks G."/>
            <person name="Kavchok S."/>
            <person name="Keizer G."/>
            <person name="Linton E."/>
            <person name="Llaca V."/>
            <person name="Song R."/>
            <person name="Tanyolac B."/>
            <person name="Young S."/>
            <person name="Ho-Il K."/>
            <person name="Hahn J.H."/>
            <person name="Sangsakoo G."/>
            <person name="Vanavichit A."/>
            <person name="de Mattos Luiz.A.T."/>
            <person name="Zimmer P.D."/>
            <person name="Malone G."/>
            <person name="Dellagostin O."/>
            <person name="de Oliveira A.C."/>
            <person name="Bevan M."/>
            <person name="Bancroft I."/>
            <person name="Minx P."/>
            <person name="Cordum H."/>
            <person name="Wilson R."/>
            <person name="Cheng Z."/>
            <person name="Jin W."/>
            <person name="Jiang J."/>
            <person name="Leong S.A."/>
            <person name="Iwama H."/>
            <person name="Gojobori T."/>
            <person name="Itoh T."/>
            <person name="Niimura Y."/>
            <person name="Fujii Y."/>
            <person name="Habara T."/>
            <person name="Sakai H."/>
            <person name="Sato Y."/>
            <person name="Wilson G."/>
            <person name="Kumar K."/>
            <person name="McCouch S."/>
            <person name="Juretic N."/>
            <person name="Hoen D."/>
            <person name="Wright S."/>
            <person name="Bruskiewich R."/>
            <person name="Bureau T."/>
            <person name="Miyao A."/>
            <person name="Hirochika H."/>
            <person name="Nishikawa T."/>
            <person name="Kadowaki K."/>
            <person name="Sugiura M."/>
            <person name="Burr B."/>
            <person name="Sasaki T."/>
        </authorList>
    </citation>
    <scope>NUCLEOTIDE SEQUENCE [LARGE SCALE GENOMIC DNA]</scope>
    <source>
        <strain evidence="7">cv. Nipponbare</strain>
    </source>
</reference>
<feature type="compositionally biased region" description="Pro residues" evidence="4">
    <location>
        <begin position="164"/>
        <end position="180"/>
    </location>
</feature>
<dbReference type="PROSITE" id="PS50033">
    <property type="entry name" value="UBX"/>
    <property type="match status" value="1"/>
</dbReference>
<organism evidence="6 7">
    <name type="scientific">Oryza sativa subsp. japonica</name>
    <name type="common">Rice</name>
    <dbReference type="NCBI Taxonomy" id="39947"/>
    <lineage>
        <taxon>Eukaryota</taxon>
        <taxon>Viridiplantae</taxon>
        <taxon>Streptophyta</taxon>
        <taxon>Embryophyta</taxon>
        <taxon>Tracheophyta</taxon>
        <taxon>Spermatophyta</taxon>
        <taxon>Magnoliopsida</taxon>
        <taxon>Liliopsida</taxon>
        <taxon>Poales</taxon>
        <taxon>Poaceae</taxon>
        <taxon>BOP clade</taxon>
        <taxon>Oryzoideae</taxon>
        <taxon>Oryzeae</taxon>
        <taxon>Oryzinae</taxon>
        <taxon>Oryza</taxon>
        <taxon>Oryza sativa</taxon>
    </lineage>
</organism>
<dbReference type="GO" id="GO:0002189">
    <property type="term" value="C:ribose phosphate diphosphokinase complex"/>
    <property type="evidence" value="ECO:0000318"/>
    <property type="project" value="GO_Central"/>
</dbReference>
<dbReference type="OMA" id="NHIRSCR"/>
<dbReference type="GO" id="GO:0006015">
    <property type="term" value="P:5-phosphoribose 1-diphosphate biosynthetic process"/>
    <property type="evidence" value="ECO:0000318"/>
    <property type="project" value="GO_Central"/>
</dbReference>
<evidence type="ECO:0000256" key="4">
    <source>
        <dbReference type="SAM" id="MobiDB-lite"/>
    </source>
</evidence>
<evidence type="ECO:0000256" key="3">
    <source>
        <dbReference type="ARBA" id="ARBA00049535"/>
    </source>
</evidence>
<dbReference type="GO" id="GO:0000287">
    <property type="term" value="F:magnesium ion binding"/>
    <property type="evidence" value="ECO:0007669"/>
    <property type="project" value="InterPro"/>
</dbReference>
<protein>
    <submittedName>
        <fullName evidence="6">Os02g0517564 protein</fullName>
    </submittedName>
</protein>
<accession>A0A0P0VJK9</accession>
<dbReference type="PaxDb" id="39947-A0A0P0VJK9"/>